<dbReference type="GO" id="GO:0031902">
    <property type="term" value="C:late endosome membrane"/>
    <property type="evidence" value="ECO:0007669"/>
    <property type="project" value="UniProtKB-SubCell"/>
</dbReference>
<reference evidence="6" key="1">
    <citation type="submission" date="2025-08" db="UniProtKB">
        <authorList>
            <consortium name="Ensembl"/>
        </authorList>
    </citation>
    <scope>IDENTIFICATION</scope>
</reference>
<evidence type="ECO:0000256" key="5">
    <source>
        <dbReference type="RuleBase" id="RU367022"/>
    </source>
</evidence>
<dbReference type="STRING" id="37003.ENSKMAP00000020235"/>
<name>A0A3Q3AUU6_KRYMA</name>
<proteinExistence type="inferred from homology"/>
<keyword evidence="5" id="KW-0186">Copper</keyword>
<organism evidence="6 7">
    <name type="scientific">Kryptolebias marmoratus</name>
    <name type="common">Mangrove killifish</name>
    <name type="synonym">Rivulus marmoratus</name>
    <dbReference type="NCBI Taxonomy" id="37003"/>
    <lineage>
        <taxon>Eukaryota</taxon>
        <taxon>Metazoa</taxon>
        <taxon>Chordata</taxon>
        <taxon>Craniata</taxon>
        <taxon>Vertebrata</taxon>
        <taxon>Euteleostomi</taxon>
        <taxon>Actinopterygii</taxon>
        <taxon>Neopterygii</taxon>
        <taxon>Teleostei</taxon>
        <taxon>Neoteleostei</taxon>
        <taxon>Acanthomorphata</taxon>
        <taxon>Ovalentaria</taxon>
        <taxon>Atherinomorphae</taxon>
        <taxon>Cyprinodontiformes</taxon>
        <taxon>Rivulidae</taxon>
        <taxon>Kryptolebias</taxon>
    </lineage>
</organism>
<reference evidence="6" key="2">
    <citation type="submission" date="2025-09" db="UniProtKB">
        <authorList>
            <consortium name="Ensembl"/>
        </authorList>
    </citation>
    <scope>IDENTIFICATION</scope>
</reference>
<keyword evidence="7" id="KW-1185">Reference proteome</keyword>
<evidence type="ECO:0000313" key="6">
    <source>
        <dbReference type="Ensembl" id="ENSKMAP00000020235.1"/>
    </source>
</evidence>
<evidence type="ECO:0000256" key="4">
    <source>
        <dbReference type="ARBA" id="ARBA00023136"/>
    </source>
</evidence>
<keyword evidence="2 5" id="KW-0812">Transmembrane</keyword>
<evidence type="ECO:0000256" key="1">
    <source>
        <dbReference type="ARBA" id="ARBA00004107"/>
    </source>
</evidence>
<accession>A0A3Q3AUU6</accession>
<dbReference type="Ensembl" id="ENSKMAT00000020503.1">
    <property type="protein sequence ID" value="ENSKMAP00000020235.1"/>
    <property type="gene ID" value="ENSKMAG00000015043.1"/>
</dbReference>
<evidence type="ECO:0000256" key="3">
    <source>
        <dbReference type="ARBA" id="ARBA00022989"/>
    </source>
</evidence>
<keyword evidence="3 5" id="KW-1133">Transmembrane helix</keyword>
<keyword evidence="5" id="KW-0813">Transport</keyword>
<evidence type="ECO:0000256" key="2">
    <source>
        <dbReference type="ARBA" id="ARBA00022692"/>
    </source>
</evidence>
<evidence type="ECO:0000313" key="7">
    <source>
        <dbReference type="Proteomes" id="UP000264800"/>
    </source>
</evidence>
<dbReference type="AlphaFoldDB" id="A0A3Q3AUU6"/>
<comment type="similarity">
    <text evidence="5">Belongs to the copper transporter (Ctr) (TC 1.A.56) family. SLC31A subfamily.</text>
</comment>
<dbReference type="Proteomes" id="UP000264800">
    <property type="component" value="Unplaced"/>
</dbReference>
<keyword evidence="4 5" id="KW-0472">Membrane</keyword>
<dbReference type="GeneTree" id="ENSGT00940000159996"/>
<keyword evidence="5" id="KW-0406">Ion transport</keyword>
<keyword evidence="5" id="KW-0187">Copper transport</keyword>
<dbReference type="GO" id="GO:0005375">
    <property type="term" value="F:copper ion transmembrane transporter activity"/>
    <property type="evidence" value="ECO:0007669"/>
    <property type="project" value="UniProtKB-UniRule"/>
</dbReference>
<protein>
    <recommendedName>
        <fullName evidence="5">Copper transport protein</fullName>
    </recommendedName>
</protein>
<dbReference type="InterPro" id="IPR007274">
    <property type="entry name" value="Cop_transporter"/>
</dbReference>
<comment type="subcellular location">
    <subcellularLocation>
        <location evidence="1">Late endosome membrane</location>
        <topology evidence="1">Multi-pass membrane protein</topology>
    </subcellularLocation>
    <subcellularLocation>
        <location evidence="5">Membrane</location>
        <topology evidence="5">Multi-pass membrane protein</topology>
    </subcellularLocation>
</comment>
<sequence>MQMTFETSSSVTLLFGFWDVHSAAGMVLSVLVVLLLTVFYEVLKVWRVWLGNGSGPGPVPPEPVDSSPSSCSESCASEASLTHAEPPTQTGGSRNRFVCC</sequence>
<dbReference type="PANTHER" id="PTHR12483">
    <property type="entry name" value="SOLUTE CARRIER FAMILY 31 COPPER TRANSPORTERS"/>
    <property type="match status" value="1"/>
</dbReference>
<feature type="transmembrane region" description="Helical" evidence="5">
    <location>
        <begin position="20"/>
        <end position="40"/>
    </location>
</feature>
<dbReference type="PANTHER" id="PTHR12483:SF8">
    <property type="entry name" value="PROTEIN SLC31A2"/>
    <property type="match status" value="1"/>
</dbReference>
<dbReference type="Pfam" id="PF04145">
    <property type="entry name" value="Ctr"/>
    <property type="match status" value="1"/>
</dbReference>